<reference evidence="4 5" key="1">
    <citation type="submission" date="2020-10" db="EMBL/GenBank/DDBJ databases">
        <title>The genome sequence of Flavobacterium aquaticum 1Y8A.</title>
        <authorList>
            <person name="Liu Y."/>
        </authorList>
    </citation>
    <scope>NUCLEOTIDE SEQUENCE [LARGE SCALE GENOMIC DNA]</scope>
    <source>
        <strain evidence="4 5">1Y8A</strain>
    </source>
</reference>
<evidence type="ECO:0000256" key="1">
    <source>
        <dbReference type="ARBA" id="ARBA00022490"/>
    </source>
</evidence>
<dbReference type="PIRSF" id="PIRSF001357">
    <property type="entry name" value="DeoC"/>
    <property type="match status" value="1"/>
</dbReference>
<keyword evidence="2" id="KW-0704">Schiff base</keyword>
<protein>
    <recommendedName>
        <fullName evidence="3">Deoxyribose-phosphate aldolase</fullName>
        <ecNumber evidence="3">4.1.2.4</ecNumber>
    </recommendedName>
</protein>
<gene>
    <name evidence="4" type="primary">deoC</name>
    <name evidence="4" type="ORF">IM755_01720</name>
</gene>
<name>A0ABR9WPG7_9FLAO</name>
<keyword evidence="4" id="KW-0808">Transferase</keyword>
<dbReference type="PANTHER" id="PTHR10889:SF1">
    <property type="entry name" value="DEOXYRIBOSE-PHOSPHATE ALDOLASE"/>
    <property type="match status" value="1"/>
</dbReference>
<evidence type="ECO:0000313" key="4">
    <source>
        <dbReference type="EMBL" id="MBE9575414.1"/>
    </source>
</evidence>
<dbReference type="InterPro" id="IPR002915">
    <property type="entry name" value="DeoC/FbaB/LacD_aldolase"/>
</dbReference>
<dbReference type="SMART" id="SM01133">
    <property type="entry name" value="DeoC"/>
    <property type="match status" value="1"/>
</dbReference>
<dbReference type="PANTHER" id="PTHR10889">
    <property type="entry name" value="DEOXYRIBOSE-PHOSPHATE ALDOLASE"/>
    <property type="match status" value="1"/>
</dbReference>
<dbReference type="EC" id="4.1.2.4" evidence="3"/>
<keyword evidence="1" id="KW-0963">Cytoplasm</keyword>
<organism evidence="4 5">
    <name type="scientific">Flavobacterium proteolyticum</name>
    <dbReference type="NCBI Taxonomy" id="2911683"/>
    <lineage>
        <taxon>Bacteria</taxon>
        <taxon>Pseudomonadati</taxon>
        <taxon>Bacteroidota</taxon>
        <taxon>Flavobacteriia</taxon>
        <taxon>Flavobacteriales</taxon>
        <taxon>Flavobacteriaceae</taxon>
        <taxon>Flavobacterium</taxon>
    </lineage>
</organism>
<dbReference type="GO" id="GO:0004139">
    <property type="term" value="F:deoxyribose-phosphate aldolase activity"/>
    <property type="evidence" value="ECO:0007669"/>
    <property type="project" value="UniProtKB-EC"/>
</dbReference>
<evidence type="ECO:0000256" key="2">
    <source>
        <dbReference type="ARBA" id="ARBA00023270"/>
    </source>
</evidence>
<dbReference type="EMBL" id="JADFTZ010000001">
    <property type="protein sequence ID" value="MBE9575414.1"/>
    <property type="molecule type" value="Genomic_DNA"/>
</dbReference>
<sequence>MNIKQYLDSTYLKTAAQANLSEKENTEVVKNCIQEAIDNDFKLIMIRPDKVAMARKMIHEANSKVTIGTVIDFPLGNGTLEDKLEEAKQAIENGVDDLDYVVDYEAFKRGEIDIVKEQVLQGTKLGLAHNKIVKWIIEVAALDNHQIVQLSALIKNVVIANFSEKEYDKVFVKSSTGFYKTPEGVPNGATVPTIKLMLENSCPLPVKAAGGVRTYEEAVEMVQLGVKRIGTSAAKAIANGEISNSDY</sequence>
<dbReference type="Proteomes" id="UP000656274">
    <property type="component" value="Unassembled WGS sequence"/>
</dbReference>
<evidence type="ECO:0000313" key="5">
    <source>
        <dbReference type="Proteomes" id="UP000656274"/>
    </source>
</evidence>
<keyword evidence="5" id="KW-1185">Reference proteome</keyword>
<dbReference type="Pfam" id="PF01791">
    <property type="entry name" value="DeoC"/>
    <property type="match status" value="1"/>
</dbReference>
<dbReference type="InterPro" id="IPR011343">
    <property type="entry name" value="DeoC"/>
</dbReference>
<proteinExistence type="predicted"/>
<dbReference type="NCBIfam" id="TIGR00126">
    <property type="entry name" value="deoC"/>
    <property type="match status" value="1"/>
</dbReference>
<dbReference type="RefSeq" id="WP_194093336.1">
    <property type="nucleotide sequence ID" value="NZ_JADFTZ010000001.1"/>
</dbReference>
<dbReference type="GO" id="GO:0016757">
    <property type="term" value="F:glycosyltransferase activity"/>
    <property type="evidence" value="ECO:0007669"/>
    <property type="project" value="UniProtKB-KW"/>
</dbReference>
<dbReference type="InterPro" id="IPR013785">
    <property type="entry name" value="Aldolase_TIM"/>
</dbReference>
<keyword evidence="4" id="KW-0328">Glycosyltransferase</keyword>
<keyword evidence="4" id="KW-0456">Lyase</keyword>
<evidence type="ECO:0000256" key="3">
    <source>
        <dbReference type="NCBIfam" id="TIGR00126"/>
    </source>
</evidence>
<comment type="caution">
    <text evidence="4">The sequence shown here is derived from an EMBL/GenBank/DDBJ whole genome shotgun (WGS) entry which is preliminary data.</text>
</comment>
<dbReference type="Gene3D" id="3.20.20.70">
    <property type="entry name" value="Aldolase class I"/>
    <property type="match status" value="1"/>
</dbReference>
<dbReference type="SUPFAM" id="SSF51569">
    <property type="entry name" value="Aldolase"/>
    <property type="match status" value="1"/>
</dbReference>
<accession>A0ABR9WPG7</accession>